<feature type="compositionally biased region" description="Polar residues" evidence="1">
    <location>
        <begin position="36"/>
        <end position="48"/>
    </location>
</feature>
<comment type="caution">
    <text evidence="2">The sequence shown here is derived from an EMBL/GenBank/DDBJ whole genome shotgun (WGS) entry which is preliminary data.</text>
</comment>
<sequence>MRKKTSAKQKEKAPGSCHTASLESQIRWDDVAHASPSPSTCSSLNCSNGGKRKRLEHTRTNSPRDVPKRNEFPPLGYKGGGRVLRDAAHILRLHRREAKGPT</sequence>
<keyword evidence="3" id="KW-1185">Reference proteome</keyword>
<name>A0A1V4JDD3_PATFA</name>
<accession>A0A1V4JDD3</accession>
<evidence type="ECO:0000313" key="2">
    <source>
        <dbReference type="EMBL" id="OPJ70322.1"/>
    </source>
</evidence>
<reference evidence="2 3" key="1">
    <citation type="submission" date="2016-02" db="EMBL/GenBank/DDBJ databases">
        <title>Band-tailed pigeon sequencing and assembly.</title>
        <authorList>
            <person name="Soares A.E."/>
            <person name="Novak B.J."/>
            <person name="Rice E.S."/>
            <person name="O'Connell B."/>
            <person name="Chang D."/>
            <person name="Weber S."/>
            <person name="Shapiro B."/>
        </authorList>
    </citation>
    <scope>NUCLEOTIDE SEQUENCE [LARGE SCALE GENOMIC DNA]</scope>
    <source>
        <strain evidence="2">BTP2013</strain>
        <tissue evidence="2">Blood</tissue>
    </source>
</reference>
<dbReference type="Proteomes" id="UP000190648">
    <property type="component" value="Unassembled WGS sequence"/>
</dbReference>
<evidence type="ECO:0000256" key="1">
    <source>
        <dbReference type="SAM" id="MobiDB-lite"/>
    </source>
</evidence>
<dbReference type="EMBL" id="LSYS01007908">
    <property type="protein sequence ID" value="OPJ70322.1"/>
    <property type="molecule type" value="Genomic_DNA"/>
</dbReference>
<evidence type="ECO:0000313" key="3">
    <source>
        <dbReference type="Proteomes" id="UP000190648"/>
    </source>
</evidence>
<protein>
    <submittedName>
        <fullName evidence="2">Uncharacterized protein</fullName>
    </submittedName>
</protein>
<proteinExistence type="predicted"/>
<organism evidence="2 3">
    <name type="scientific">Patagioenas fasciata monilis</name>
    <dbReference type="NCBI Taxonomy" id="372326"/>
    <lineage>
        <taxon>Eukaryota</taxon>
        <taxon>Metazoa</taxon>
        <taxon>Chordata</taxon>
        <taxon>Craniata</taxon>
        <taxon>Vertebrata</taxon>
        <taxon>Euteleostomi</taxon>
        <taxon>Archelosauria</taxon>
        <taxon>Archosauria</taxon>
        <taxon>Dinosauria</taxon>
        <taxon>Saurischia</taxon>
        <taxon>Theropoda</taxon>
        <taxon>Coelurosauria</taxon>
        <taxon>Aves</taxon>
        <taxon>Neognathae</taxon>
        <taxon>Neoaves</taxon>
        <taxon>Columbimorphae</taxon>
        <taxon>Columbiformes</taxon>
        <taxon>Columbidae</taxon>
        <taxon>Patagioenas</taxon>
    </lineage>
</organism>
<dbReference type="AlphaFoldDB" id="A0A1V4JDD3"/>
<gene>
    <name evidence="2" type="ORF">AV530_019493</name>
</gene>
<feature type="region of interest" description="Disordered" evidence="1">
    <location>
        <begin position="1"/>
        <end position="80"/>
    </location>
</feature>